<name>A0ABZ2LY23_9BACT</name>
<dbReference type="EMBL" id="CP089984">
    <property type="protein sequence ID" value="WXB15831.1"/>
    <property type="molecule type" value="Genomic_DNA"/>
</dbReference>
<dbReference type="InterPro" id="IPR036396">
    <property type="entry name" value="Cyt_P450_sf"/>
</dbReference>
<evidence type="ECO:0000313" key="2">
    <source>
        <dbReference type="EMBL" id="WXB15831.1"/>
    </source>
</evidence>
<dbReference type="InterPro" id="IPR002397">
    <property type="entry name" value="Cyt_P450_B"/>
</dbReference>
<reference evidence="2 3" key="1">
    <citation type="submission" date="2021-12" db="EMBL/GenBank/DDBJ databases">
        <title>Discovery of the Pendulisporaceae a myxobacterial family with distinct sporulation behavior and unique specialized metabolism.</title>
        <authorList>
            <person name="Garcia R."/>
            <person name="Popoff A."/>
            <person name="Bader C.D."/>
            <person name="Loehr J."/>
            <person name="Walesch S."/>
            <person name="Walt C."/>
            <person name="Boldt J."/>
            <person name="Bunk B."/>
            <person name="Haeckl F.J.F.P.J."/>
            <person name="Gunesch A.P."/>
            <person name="Birkelbach J."/>
            <person name="Nuebel U."/>
            <person name="Pietschmann T."/>
            <person name="Bach T."/>
            <person name="Mueller R."/>
        </authorList>
    </citation>
    <scope>NUCLEOTIDE SEQUENCE [LARGE SCALE GENOMIC DNA]</scope>
    <source>
        <strain evidence="2 3">MSr11954</strain>
    </source>
</reference>
<protein>
    <submittedName>
        <fullName evidence="2">Cytochrome P450</fullName>
    </submittedName>
</protein>
<evidence type="ECO:0000313" key="3">
    <source>
        <dbReference type="Proteomes" id="UP001370348"/>
    </source>
</evidence>
<dbReference type="PANTHER" id="PTHR46696:SF1">
    <property type="entry name" value="CYTOCHROME P450 YJIB-RELATED"/>
    <property type="match status" value="1"/>
</dbReference>
<dbReference type="Proteomes" id="UP001370348">
    <property type="component" value="Chromosome"/>
</dbReference>
<evidence type="ECO:0000256" key="1">
    <source>
        <dbReference type="ARBA" id="ARBA00010617"/>
    </source>
</evidence>
<accession>A0ABZ2LY23</accession>
<keyword evidence="3" id="KW-1185">Reference proteome</keyword>
<dbReference type="RefSeq" id="WP_394825465.1">
    <property type="nucleotide sequence ID" value="NZ_CP089984.1"/>
</dbReference>
<dbReference type="Pfam" id="PF00067">
    <property type="entry name" value="p450"/>
    <property type="match status" value="1"/>
</dbReference>
<sequence length="409" mass="46210">MNAEWTLNLLDPEFRRDPYPTLARLRAEDPVHRTRWGAWAVTRYDDVMQILRDKRMSRDMRNWSGFERKGTWKEHPELAHFASLYMMNTDPPNHGRLRGLMAHAFTPASVRAMRGVVESIADGLIAELRDGEPFELMSAFALPLPLAVIGRLFDFPYEDCPKLRRWSAAFAPFVEMTVTKAQKDEMRAAVQEFFGYLKYRIAAHRRNPGEGLVDRLLAVSAGADAGAGAEEKLSEDELLMNVAGMFFAGHETTANSIGNGLHALLRAPSELLRLRAHPEWVPNAVQEFLRFDGSSNIVIRVAMEGFELRGKPIAKGDVVMCMLGAANRDPAQFDDPDRLDVTRTGVQHATYGGGRHFCIGAQLANMELEVAFERLLKRFPRLEVDSLQVEWLDRVNLRGLNRFVMTGWG</sequence>
<proteinExistence type="inferred from homology"/>
<dbReference type="SUPFAM" id="SSF48264">
    <property type="entry name" value="Cytochrome P450"/>
    <property type="match status" value="1"/>
</dbReference>
<gene>
    <name evidence="2" type="ORF">LZC94_00870</name>
</gene>
<dbReference type="CDD" id="cd20625">
    <property type="entry name" value="CYP164-like"/>
    <property type="match status" value="1"/>
</dbReference>
<dbReference type="PRINTS" id="PR00359">
    <property type="entry name" value="BP450"/>
</dbReference>
<organism evidence="2 3">
    <name type="scientific">Pendulispora albinea</name>
    <dbReference type="NCBI Taxonomy" id="2741071"/>
    <lineage>
        <taxon>Bacteria</taxon>
        <taxon>Pseudomonadati</taxon>
        <taxon>Myxococcota</taxon>
        <taxon>Myxococcia</taxon>
        <taxon>Myxococcales</taxon>
        <taxon>Sorangiineae</taxon>
        <taxon>Pendulisporaceae</taxon>
        <taxon>Pendulispora</taxon>
    </lineage>
</organism>
<dbReference type="PANTHER" id="PTHR46696">
    <property type="entry name" value="P450, PUTATIVE (EUROFUNG)-RELATED"/>
    <property type="match status" value="1"/>
</dbReference>
<dbReference type="InterPro" id="IPR001128">
    <property type="entry name" value="Cyt_P450"/>
</dbReference>
<dbReference type="Gene3D" id="1.10.630.10">
    <property type="entry name" value="Cytochrome P450"/>
    <property type="match status" value="1"/>
</dbReference>
<comment type="similarity">
    <text evidence="1">Belongs to the cytochrome P450 family.</text>
</comment>